<evidence type="ECO:0000313" key="2">
    <source>
        <dbReference type="Proteomes" id="UP001215598"/>
    </source>
</evidence>
<keyword evidence="2" id="KW-1185">Reference proteome</keyword>
<comment type="caution">
    <text evidence="1">The sequence shown here is derived from an EMBL/GenBank/DDBJ whole genome shotgun (WGS) entry which is preliminary data.</text>
</comment>
<feature type="non-terminal residue" evidence="1">
    <location>
        <position position="1"/>
    </location>
</feature>
<protein>
    <submittedName>
        <fullName evidence="1">Uncharacterized protein</fullName>
    </submittedName>
</protein>
<gene>
    <name evidence="1" type="ORF">B0H16DRAFT_1350381</name>
</gene>
<dbReference type="AlphaFoldDB" id="A0AAD7DPH5"/>
<evidence type="ECO:0000313" key="1">
    <source>
        <dbReference type="EMBL" id="KAJ7696657.1"/>
    </source>
</evidence>
<reference evidence="1" key="1">
    <citation type="submission" date="2023-03" db="EMBL/GenBank/DDBJ databases">
        <title>Massive genome expansion in bonnet fungi (Mycena s.s.) driven by repeated elements and novel gene families across ecological guilds.</title>
        <authorList>
            <consortium name="Lawrence Berkeley National Laboratory"/>
            <person name="Harder C.B."/>
            <person name="Miyauchi S."/>
            <person name="Viragh M."/>
            <person name="Kuo A."/>
            <person name="Thoen E."/>
            <person name="Andreopoulos B."/>
            <person name="Lu D."/>
            <person name="Skrede I."/>
            <person name="Drula E."/>
            <person name="Henrissat B."/>
            <person name="Morin E."/>
            <person name="Kohler A."/>
            <person name="Barry K."/>
            <person name="LaButti K."/>
            <person name="Morin E."/>
            <person name="Salamov A."/>
            <person name="Lipzen A."/>
            <person name="Mereny Z."/>
            <person name="Hegedus B."/>
            <person name="Baldrian P."/>
            <person name="Stursova M."/>
            <person name="Weitz H."/>
            <person name="Taylor A."/>
            <person name="Grigoriev I.V."/>
            <person name="Nagy L.G."/>
            <person name="Martin F."/>
            <person name="Kauserud H."/>
        </authorList>
    </citation>
    <scope>NUCLEOTIDE SEQUENCE</scope>
    <source>
        <strain evidence="1">CBHHK182m</strain>
    </source>
</reference>
<dbReference type="Proteomes" id="UP001215598">
    <property type="component" value="Unassembled WGS sequence"/>
</dbReference>
<dbReference type="EMBL" id="JARKIB010000624">
    <property type="protein sequence ID" value="KAJ7696657.1"/>
    <property type="molecule type" value="Genomic_DNA"/>
</dbReference>
<accession>A0AAD7DPH5</accession>
<proteinExistence type="predicted"/>
<sequence length="94" mass="10880">FPDLRPGDHYNILLRLRGLDTHRDSPCEILHTILLGEDKYVWHETNKLWSTEQGALFAARLQSASIDGLNLTSLRSRYMVQYKKSLIGKHFKAL</sequence>
<organism evidence="1 2">
    <name type="scientific">Mycena metata</name>
    <dbReference type="NCBI Taxonomy" id="1033252"/>
    <lineage>
        <taxon>Eukaryota</taxon>
        <taxon>Fungi</taxon>
        <taxon>Dikarya</taxon>
        <taxon>Basidiomycota</taxon>
        <taxon>Agaricomycotina</taxon>
        <taxon>Agaricomycetes</taxon>
        <taxon>Agaricomycetidae</taxon>
        <taxon>Agaricales</taxon>
        <taxon>Marasmiineae</taxon>
        <taxon>Mycenaceae</taxon>
        <taxon>Mycena</taxon>
    </lineage>
</organism>
<name>A0AAD7DPH5_9AGAR</name>